<feature type="transmembrane region" description="Helical" evidence="9">
    <location>
        <begin position="278"/>
        <end position="300"/>
    </location>
</feature>
<evidence type="ECO:0000313" key="11">
    <source>
        <dbReference type="Proteomes" id="UP000186857"/>
    </source>
</evidence>
<proteinExistence type="inferred from homology"/>
<evidence type="ECO:0000256" key="1">
    <source>
        <dbReference type="ARBA" id="ARBA00004651"/>
    </source>
</evidence>
<sequence>MATNSSPSQEPAQDAPAEVSESSQSSASHQTAQGPGSEKKSTREILSSSGLLSRLRNARTALDRGIDWAERRRQADRDHQLHWESDSDEDAAARPAAPPVSTTHVRVAPSVSFPETVTTRSSIMDSLPSWLVRGGIGAWLGLGIVIAIGLVVYATSQVIPVFIGLFMALVFTSILQPMVNLFARIMPRYPATFLALLTTIGAIAGLVTYVVTSVTSQWSSLASQFGDGLNTIMEFLENGPLHLTQQQIYHQFQLWLRQGQHYLQSNAPSLASELLSNASAVVDVLTVLALALFVTIFFLASGGRMWRWFLNELPATMRESTHRAAGAGWYTFAGYARGTVLVALTDAIMAGIFLQLVGIPLAAPLAVLVFIGAFIPIIGAPLAMIVAMVVALASGGFVTMIVVGVGVAGIGQIEGHILQPLIMGRQVSLHPVVVIIGVALGTYAAGLLGAIVAVPLISVLWSVYSELHTKDAPVTGELPAYSSRKE</sequence>
<feature type="region of interest" description="Disordered" evidence="8">
    <location>
        <begin position="73"/>
        <end position="101"/>
    </location>
</feature>
<feature type="transmembrane region" description="Helical" evidence="9">
    <location>
        <begin position="130"/>
        <end position="153"/>
    </location>
</feature>
<evidence type="ECO:0000256" key="9">
    <source>
        <dbReference type="SAM" id="Phobius"/>
    </source>
</evidence>
<keyword evidence="6 9" id="KW-1133">Transmembrane helix</keyword>
<dbReference type="GO" id="GO:0055085">
    <property type="term" value="P:transmembrane transport"/>
    <property type="evidence" value="ECO:0007669"/>
    <property type="project" value="TreeGrafter"/>
</dbReference>
<evidence type="ECO:0000313" key="10">
    <source>
        <dbReference type="EMBL" id="OLO43872.1"/>
    </source>
</evidence>
<dbReference type="RefSeq" id="WP_075377146.1">
    <property type="nucleotide sequence ID" value="NZ_MSKJ01000020.1"/>
</dbReference>
<gene>
    <name evidence="10" type="ORF">BKH29_09080</name>
</gene>
<dbReference type="OrthoDB" id="9784366at2"/>
<keyword evidence="7 9" id="KW-0472">Membrane</keyword>
<dbReference type="Proteomes" id="UP000186857">
    <property type="component" value="Unassembled WGS sequence"/>
</dbReference>
<evidence type="ECO:0000256" key="6">
    <source>
        <dbReference type="ARBA" id="ARBA00022989"/>
    </source>
</evidence>
<dbReference type="EMBL" id="MSKJ01000020">
    <property type="protein sequence ID" value="OLO43872.1"/>
    <property type="molecule type" value="Genomic_DNA"/>
</dbReference>
<feature type="compositionally biased region" description="Low complexity" evidence="8">
    <location>
        <begin position="17"/>
        <end position="33"/>
    </location>
</feature>
<name>A0A1Q8V6W5_9ACTO</name>
<dbReference type="GO" id="GO:0005886">
    <property type="term" value="C:plasma membrane"/>
    <property type="evidence" value="ECO:0007669"/>
    <property type="project" value="UniProtKB-SubCell"/>
</dbReference>
<dbReference type="AlphaFoldDB" id="A0A1Q8V6W5"/>
<keyword evidence="3" id="KW-0813">Transport</keyword>
<evidence type="ECO:0000256" key="8">
    <source>
        <dbReference type="SAM" id="MobiDB-lite"/>
    </source>
</evidence>
<dbReference type="InterPro" id="IPR002549">
    <property type="entry name" value="AI-2E-like"/>
</dbReference>
<feature type="compositionally biased region" description="Basic and acidic residues" evidence="8">
    <location>
        <begin position="73"/>
        <end position="85"/>
    </location>
</feature>
<evidence type="ECO:0000256" key="2">
    <source>
        <dbReference type="ARBA" id="ARBA00009773"/>
    </source>
</evidence>
<comment type="similarity">
    <text evidence="2">Belongs to the autoinducer-2 exporter (AI-2E) (TC 2.A.86) family.</text>
</comment>
<evidence type="ECO:0000256" key="5">
    <source>
        <dbReference type="ARBA" id="ARBA00022692"/>
    </source>
</evidence>
<feature type="transmembrane region" description="Helical" evidence="9">
    <location>
        <begin position="384"/>
        <end position="411"/>
    </location>
</feature>
<dbReference type="Pfam" id="PF01594">
    <property type="entry name" value="AI-2E_transport"/>
    <property type="match status" value="1"/>
</dbReference>
<feature type="transmembrane region" description="Helical" evidence="9">
    <location>
        <begin position="159"/>
        <end position="179"/>
    </location>
</feature>
<evidence type="ECO:0000256" key="4">
    <source>
        <dbReference type="ARBA" id="ARBA00022475"/>
    </source>
</evidence>
<protein>
    <submittedName>
        <fullName evidence="10">AI-2E family transporter</fullName>
    </submittedName>
</protein>
<comment type="subcellular location">
    <subcellularLocation>
        <location evidence="1">Cell membrane</location>
        <topology evidence="1">Multi-pass membrane protein</topology>
    </subcellularLocation>
</comment>
<evidence type="ECO:0000256" key="7">
    <source>
        <dbReference type="ARBA" id="ARBA00023136"/>
    </source>
</evidence>
<feature type="compositionally biased region" description="Polar residues" evidence="8">
    <location>
        <begin position="1"/>
        <end position="11"/>
    </location>
</feature>
<reference evidence="10 11" key="1">
    <citation type="submission" date="2016-12" db="EMBL/GenBank/DDBJ databases">
        <title>Genomic Comparison of strains in the 'Actinomyces naeslundii' Group.</title>
        <authorList>
            <person name="Mughal S.R."/>
            <person name="Do T."/>
            <person name="Gilbert S.C."/>
            <person name="Witherden E.A."/>
            <person name="Didelot X."/>
            <person name="Beighton D."/>
        </authorList>
    </citation>
    <scope>NUCLEOTIDE SEQUENCE [LARGE SCALE GENOMIC DNA]</scope>
    <source>
        <strain evidence="10 11">CCUG 33920</strain>
    </source>
</reference>
<organism evidence="10 11">
    <name type="scientific">Actinomyces oris</name>
    <dbReference type="NCBI Taxonomy" id="544580"/>
    <lineage>
        <taxon>Bacteria</taxon>
        <taxon>Bacillati</taxon>
        <taxon>Actinomycetota</taxon>
        <taxon>Actinomycetes</taxon>
        <taxon>Actinomycetales</taxon>
        <taxon>Actinomycetaceae</taxon>
        <taxon>Actinomyces</taxon>
    </lineage>
</organism>
<comment type="caution">
    <text evidence="10">The sequence shown here is derived from an EMBL/GenBank/DDBJ whole genome shotgun (WGS) entry which is preliminary data.</text>
</comment>
<feature type="transmembrane region" description="Helical" evidence="9">
    <location>
        <begin position="432"/>
        <end position="461"/>
    </location>
</feature>
<feature type="transmembrane region" description="Helical" evidence="9">
    <location>
        <begin position="191"/>
        <end position="211"/>
    </location>
</feature>
<dbReference type="PANTHER" id="PTHR21716">
    <property type="entry name" value="TRANSMEMBRANE PROTEIN"/>
    <property type="match status" value="1"/>
</dbReference>
<evidence type="ECO:0000256" key="3">
    <source>
        <dbReference type="ARBA" id="ARBA00022448"/>
    </source>
</evidence>
<accession>A0A1Q8V6W5</accession>
<keyword evidence="5 9" id="KW-0812">Transmembrane</keyword>
<dbReference type="PANTHER" id="PTHR21716:SF53">
    <property type="entry name" value="PERMEASE PERM-RELATED"/>
    <property type="match status" value="1"/>
</dbReference>
<feature type="transmembrane region" description="Helical" evidence="9">
    <location>
        <begin position="352"/>
        <end position="378"/>
    </location>
</feature>
<keyword evidence="4" id="KW-1003">Cell membrane</keyword>
<feature type="region of interest" description="Disordered" evidence="8">
    <location>
        <begin position="1"/>
        <end position="48"/>
    </location>
</feature>